<feature type="region of interest" description="Disordered" evidence="2">
    <location>
        <begin position="321"/>
        <end position="370"/>
    </location>
</feature>
<dbReference type="Proteomes" id="UP000650833">
    <property type="component" value="Unassembled WGS sequence"/>
</dbReference>
<dbReference type="PANTHER" id="PTHR12307">
    <property type="entry name" value="PROTEIN PHOSPHATASE 1 REGULATORY SUBUNIT"/>
    <property type="match status" value="1"/>
</dbReference>
<evidence type="ECO:0000313" key="5">
    <source>
        <dbReference type="Proteomes" id="UP000650833"/>
    </source>
</evidence>
<comment type="caution">
    <text evidence="4">The sequence shown here is derived from an EMBL/GenBank/DDBJ whole genome shotgun (WGS) entry which is preliminary data.</text>
</comment>
<protein>
    <recommendedName>
        <fullName evidence="3">CBM21 domain-containing protein</fullName>
    </recommendedName>
</protein>
<keyword evidence="5" id="KW-1185">Reference proteome</keyword>
<name>A0A8H7VA77_9FUNG</name>
<dbReference type="GO" id="GO:0008157">
    <property type="term" value="F:protein phosphatase 1 binding"/>
    <property type="evidence" value="ECO:0007669"/>
    <property type="project" value="TreeGrafter"/>
</dbReference>
<gene>
    <name evidence="4" type="ORF">INT46_005454</name>
</gene>
<feature type="region of interest" description="Disordered" evidence="2">
    <location>
        <begin position="436"/>
        <end position="540"/>
    </location>
</feature>
<dbReference type="InterPro" id="IPR005036">
    <property type="entry name" value="CBM21_dom"/>
</dbReference>
<dbReference type="InterPro" id="IPR038175">
    <property type="entry name" value="CBM21_dom_sf"/>
</dbReference>
<feature type="region of interest" description="Disordered" evidence="2">
    <location>
        <begin position="1"/>
        <end position="48"/>
    </location>
</feature>
<feature type="coiled-coil region" evidence="1">
    <location>
        <begin position="62"/>
        <end position="89"/>
    </location>
</feature>
<keyword evidence="1" id="KW-0175">Coiled coil</keyword>
<dbReference type="GO" id="GO:0005979">
    <property type="term" value="P:regulation of glycogen biosynthetic process"/>
    <property type="evidence" value="ECO:0007669"/>
    <property type="project" value="TreeGrafter"/>
</dbReference>
<dbReference type="Gene3D" id="2.60.40.2440">
    <property type="entry name" value="Carbohydrate binding type-21 domain"/>
    <property type="match status" value="1"/>
</dbReference>
<dbReference type="AlphaFoldDB" id="A0A8H7VA77"/>
<dbReference type="GO" id="GO:0000164">
    <property type="term" value="C:protein phosphatase type 1 complex"/>
    <property type="evidence" value="ECO:0007669"/>
    <property type="project" value="TreeGrafter"/>
</dbReference>
<organism evidence="4 5">
    <name type="scientific">Mucor plumbeus</name>
    <dbReference type="NCBI Taxonomy" id="97098"/>
    <lineage>
        <taxon>Eukaryota</taxon>
        <taxon>Fungi</taxon>
        <taxon>Fungi incertae sedis</taxon>
        <taxon>Mucoromycota</taxon>
        <taxon>Mucoromycotina</taxon>
        <taxon>Mucoromycetes</taxon>
        <taxon>Mucorales</taxon>
        <taxon>Mucorineae</taxon>
        <taxon>Mucoraceae</taxon>
        <taxon>Mucor</taxon>
    </lineage>
</organism>
<feature type="region of interest" description="Disordered" evidence="2">
    <location>
        <begin position="120"/>
        <end position="143"/>
    </location>
</feature>
<evidence type="ECO:0000313" key="4">
    <source>
        <dbReference type="EMBL" id="KAG2206934.1"/>
    </source>
</evidence>
<accession>A0A8H7VA77</accession>
<dbReference type="GO" id="GO:2001069">
    <property type="term" value="F:glycogen binding"/>
    <property type="evidence" value="ECO:0007669"/>
    <property type="project" value="TreeGrafter"/>
</dbReference>
<dbReference type="PROSITE" id="PS51159">
    <property type="entry name" value="CBM21"/>
    <property type="match status" value="1"/>
</dbReference>
<reference evidence="4" key="1">
    <citation type="submission" date="2020-12" db="EMBL/GenBank/DDBJ databases">
        <title>Metabolic potential, ecology and presence of endohyphal bacteria is reflected in genomic diversity of Mucoromycotina.</title>
        <authorList>
            <person name="Muszewska A."/>
            <person name="Okrasinska A."/>
            <person name="Steczkiewicz K."/>
            <person name="Drgas O."/>
            <person name="Orlowska M."/>
            <person name="Perlinska-Lenart U."/>
            <person name="Aleksandrzak-Piekarczyk T."/>
            <person name="Szatraj K."/>
            <person name="Zielenkiewicz U."/>
            <person name="Pilsyk S."/>
            <person name="Malc E."/>
            <person name="Mieczkowski P."/>
            <person name="Kruszewska J.S."/>
            <person name="Biernat P."/>
            <person name="Pawlowska J."/>
        </authorList>
    </citation>
    <scope>NUCLEOTIDE SEQUENCE</scope>
    <source>
        <strain evidence="4">CBS 226.32</strain>
    </source>
</reference>
<dbReference type="Pfam" id="PF03370">
    <property type="entry name" value="CBM_21"/>
    <property type="match status" value="1"/>
</dbReference>
<feature type="compositionally biased region" description="Low complexity" evidence="2">
    <location>
        <begin position="525"/>
        <end position="540"/>
    </location>
</feature>
<dbReference type="OrthoDB" id="1881at2759"/>
<dbReference type="PANTHER" id="PTHR12307:SF36">
    <property type="entry name" value="GLYCOGEN-BINDING SUBUNIT 76A"/>
    <property type="match status" value="1"/>
</dbReference>
<feature type="compositionally biased region" description="Low complexity" evidence="2">
    <location>
        <begin position="19"/>
        <end position="45"/>
    </location>
</feature>
<feature type="compositionally biased region" description="Low complexity" evidence="2">
    <location>
        <begin position="436"/>
        <end position="493"/>
    </location>
</feature>
<proteinExistence type="predicted"/>
<evidence type="ECO:0000256" key="2">
    <source>
        <dbReference type="SAM" id="MobiDB-lite"/>
    </source>
</evidence>
<dbReference type="InterPro" id="IPR050782">
    <property type="entry name" value="PP1_regulatory_subunit_3"/>
</dbReference>
<feature type="domain" description="CBM21" evidence="3">
    <location>
        <begin position="196"/>
        <end position="313"/>
    </location>
</feature>
<feature type="compositionally biased region" description="Polar residues" evidence="2">
    <location>
        <begin position="494"/>
        <end position="518"/>
    </location>
</feature>
<evidence type="ECO:0000259" key="3">
    <source>
        <dbReference type="PROSITE" id="PS51159"/>
    </source>
</evidence>
<evidence type="ECO:0000256" key="1">
    <source>
        <dbReference type="SAM" id="Coils"/>
    </source>
</evidence>
<dbReference type="EMBL" id="JAEPRC010000140">
    <property type="protein sequence ID" value="KAG2206934.1"/>
    <property type="molecule type" value="Genomic_DNA"/>
</dbReference>
<sequence length="610" mass="68622">MGFQTFPRNQAKWGRTDWSRPSYSTSTTTATTTITEEPETKSTPTVDTQISQPRFSVFGKKAKFTEINKKSLKQDIAAIEANTAAAEANAIAMEKPKTTTVKKNKFELHLSTKSSANYKFQQQEQQEKEKDAPPSPSSSINSKKKRSVKFNPIFLERVCLFLEAQSPCELKEAHDKHSQNPPFRIICPHWPSPQETTDYYSKNILLNKKQFSVCDDNSSIRGKLMVRNLALDKSVSIRYTFNAWTTVQDVDASFFGPYLKNTSFDIYEFVMDLGYGQLADRGEMRVKLEFAVRFTAGDKDYWDDNNGQNYQIKIISDPLNDPWANDKPQKVADTNIAHDEDEYPDNDNDDDEEEELEEEEEQEEKEKHSQFTNALKGYKHAKPYHLNKRQPWLGTRYDFGQSLSLAKRAPYESWSTTVKANPTLITDYFLVKPISIKPESPSPSTSTSTFTSTSTSTSTPTPSSSSTFITKTNTPPDTTSTSSISSTHYSTNTPSYFNESRRSSSTPEIATTISTPSYSKPVHMSSNSAPPSPKASPTIPAATITRPTLHHHSNSMSAAMSFASSVTSPLDINSSYYLDLVNKYCFYTGDSDLDNQKQQQQQPPFPINSI</sequence>
<feature type="compositionally biased region" description="Acidic residues" evidence="2">
    <location>
        <begin position="339"/>
        <end position="363"/>
    </location>
</feature>